<organism evidence="1 2">
    <name type="scientific">Datura stramonium</name>
    <name type="common">Jimsonweed</name>
    <name type="synonym">Common thornapple</name>
    <dbReference type="NCBI Taxonomy" id="4076"/>
    <lineage>
        <taxon>Eukaryota</taxon>
        <taxon>Viridiplantae</taxon>
        <taxon>Streptophyta</taxon>
        <taxon>Embryophyta</taxon>
        <taxon>Tracheophyta</taxon>
        <taxon>Spermatophyta</taxon>
        <taxon>Magnoliopsida</taxon>
        <taxon>eudicotyledons</taxon>
        <taxon>Gunneridae</taxon>
        <taxon>Pentapetalae</taxon>
        <taxon>asterids</taxon>
        <taxon>lamiids</taxon>
        <taxon>Solanales</taxon>
        <taxon>Solanaceae</taxon>
        <taxon>Solanoideae</taxon>
        <taxon>Datureae</taxon>
        <taxon>Datura</taxon>
    </lineage>
</organism>
<evidence type="ECO:0000313" key="2">
    <source>
        <dbReference type="Proteomes" id="UP000823775"/>
    </source>
</evidence>
<proteinExistence type="predicted"/>
<name>A0ABS8SXE2_DATST</name>
<evidence type="ECO:0000313" key="1">
    <source>
        <dbReference type="EMBL" id="MCD7463420.1"/>
    </source>
</evidence>
<protein>
    <submittedName>
        <fullName evidence="1">Uncharacterized protein</fullName>
    </submittedName>
</protein>
<dbReference type="EMBL" id="JACEIK010000886">
    <property type="protein sequence ID" value="MCD7463420.1"/>
    <property type="molecule type" value="Genomic_DNA"/>
</dbReference>
<accession>A0ABS8SXE2</accession>
<dbReference type="Proteomes" id="UP000823775">
    <property type="component" value="Unassembled WGS sequence"/>
</dbReference>
<sequence length="114" mass="13124">MATSTQLTKTRINISKMFCRFATYISKTIWLGLFYGQDYNHITIVLDQIAKNNQTWHKGDQSGGLNVGTPSLTHLMKENKRRDHMMDIISTNIALLNKRLTKNDQFEDANYIGN</sequence>
<reference evidence="1 2" key="1">
    <citation type="journal article" date="2021" name="BMC Genomics">
        <title>Datura genome reveals duplications of psychoactive alkaloid biosynthetic genes and high mutation rate following tissue culture.</title>
        <authorList>
            <person name="Rajewski A."/>
            <person name="Carter-House D."/>
            <person name="Stajich J."/>
            <person name="Litt A."/>
        </authorList>
    </citation>
    <scope>NUCLEOTIDE SEQUENCE [LARGE SCALE GENOMIC DNA]</scope>
    <source>
        <strain evidence="1">AR-01</strain>
    </source>
</reference>
<gene>
    <name evidence="1" type="ORF">HAX54_050545</name>
</gene>
<feature type="non-terminal residue" evidence="1">
    <location>
        <position position="114"/>
    </location>
</feature>
<comment type="caution">
    <text evidence="1">The sequence shown here is derived from an EMBL/GenBank/DDBJ whole genome shotgun (WGS) entry which is preliminary data.</text>
</comment>
<keyword evidence="2" id="KW-1185">Reference proteome</keyword>